<evidence type="ECO:0000313" key="3">
    <source>
        <dbReference type="Proteomes" id="UP001174136"/>
    </source>
</evidence>
<accession>A0AA47N487</accession>
<organism evidence="2 3">
    <name type="scientific">Merluccius polli</name>
    <name type="common">Benguela hake</name>
    <name type="synonym">Merluccius cadenati</name>
    <dbReference type="NCBI Taxonomy" id="89951"/>
    <lineage>
        <taxon>Eukaryota</taxon>
        <taxon>Metazoa</taxon>
        <taxon>Chordata</taxon>
        <taxon>Craniata</taxon>
        <taxon>Vertebrata</taxon>
        <taxon>Euteleostomi</taxon>
        <taxon>Actinopterygii</taxon>
        <taxon>Neopterygii</taxon>
        <taxon>Teleostei</taxon>
        <taxon>Neoteleostei</taxon>
        <taxon>Acanthomorphata</taxon>
        <taxon>Zeiogadaria</taxon>
        <taxon>Gadariae</taxon>
        <taxon>Gadiformes</taxon>
        <taxon>Gadoidei</taxon>
        <taxon>Merlucciidae</taxon>
        <taxon>Merluccius</taxon>
    </lineage>
</organism>
<proteinExistence type="predicted"/>
<evidence type="ECO:0000313" key="2">
    <source>
        <dbReference type="EMBL" id="KAK0152128.1"/>
    </source>
</evidence>
<dbReference type="Pfam" id="PF00078">
    <property type="entry name" value="RVT_1"/>
    <property type="match status" value="1"/>
</dbReference>
<dbReference type="Proteomes" id="UP001174136">
    <property type="component" value="Unassembled WGS sequence"/>
</dbReference>
<evidence type="ECO:0000259" key="1">
    <source>
        <dbReference type="Pfam" id="PF00078"/>
    </source>
</evidence>
<reference evidence="2" key="1">
    <citation type="journal article" date="2023" name="Front. Mar. Sci.">
        <title>A new Merluccius polli reference genome to investigate the effects of global change in West African waters.</title>
        <authorList>
            <person name="Mateo J.L."/>
            <person name="Blanco-Fernandez C."/>
            <person name="Garcia-Vazquez E."/>
            <person name="Machado-Schiaffino G."/>
        </authorList>
    </citation>
    <scope>NUCLEOTIDE SEQUENCE</scope>
    <source>
        <strain evidence="2">C29</strain>
        <tissue evidence="2">Fin</tissue>
    </source>
</reference>
<protein>
    <recommendedName>
        <fullName evidence="1">Reverse transcriptase domain-containing protein</fullName>
    </recommendedName>
</protein>
<keyword evidence="3" id="KW-1185">Reference proteome</keyword>
<dbReference type="InterPro" id="IPR000477">
    <property type="entry name" value="RT_dom"/>
</dbReference>
<feature type="domain" description="Reverse transcriptase" evidence="1">
    <location>
        <begin position="81"/>
        <end position="182"/>
    </location>
</feature>
<sequence>MDSCSDSFFLRRSITLETLLALCKQQGNKTFGLWDIFTFMVSSSSSGTCGMVRGSVSSGPWKLSSDRGILAHSRRSVKRNTCRSFLAPSTSSTMKPSFSSCRFYRDHSHQGCVLSPLLFILYTNMCRSSREDRFILKYADDSVIVSLLQGNETGHGPVVQDFVDWCEWSFLQMNISKTKNICFIESVISFSLVSWFSNLPLKNKNSLNQIVRWASRLIGEPQLNLETPLH</sequence>
<gene>
    <name evidence="2" type="ORF">N1851_006493</name>
</gene>
<dbReference type="EMBL" id="JAOPHQ010001140">
    <property type="protein sequence ID" value="KAK0152128.1"/>
    <property type="molecule type" value="Genomic_DNA"/>
</dbReference>
<dbReference type="AlphaFoldDB" id="A0AA47N487"/>
<name>A0AA47N487_MERPO</name>
<comment type="caution">
    <text evidence="2">The sequence shown here is derived from an EMBL/GenBank/DDBJ whole genome shotgun (WGS) entry which is preliminary data.</text>
</comment>